<dbReference type="EMBL" id="FQ311875">
    <property type="protein sequence ID" value="CBT75899.1"/>
    <property type="molecule type" value="Genomic_DNA"/>
</dbReference>
<proteinExistence type="predicted"/>
<accession>A0ABM9PX85</accession>
<evidence type="ECO:0000313" key="3">
    <source>
        <dbReference type="Proteomes" id="UP000006878"/>
    </source>
</evidence>
<reference evidence="3" key="1">
    <citation type="journal article" date="2010" name="PLoS ONE">
        <title>The Arthrobacter arilaitensis Re117 genome sequence reveals its genetic adaptation to the surface of cheese.</title>
        <authorList>
            <person name="Monnet C."/>
            <person name="Loux V."/>
            <person name="Gibrat J.F."/>
            <person name="Spinnler E."/>
            <person name="Barbe V."/>
            <person name="Vacherie B."/>
            <person name="Gavory F."/>
            <person name="Gourbeyre E."/>
            <person name="Siguier P."/>
            <person name="Chandler M."/>
            <person name="Elleuch R."/>
            <person name="Irlinger F."/>
            <person name="Vallaeys T."/>
        </authorList>
    </citation>
    <scope>NUCLEOTIDE SEQUENCE</scope>
    <source>
        <strain evidence="3">DSM 16368 / CIP 108037 / IAM 15318 / JCM 13566 / Re117</strain>
    </source>
</reference>
<protein>
    <recommendedName>
        <fullName evidence="1">GerMN domain-containing protein</fullName>
    </recommendedName>
</protein>
<organism evidence="2 3">
    <name type="scientific">Glutamicibacter arilaitensis (strain DSM 16368 / CIP 108037 / IAM 15318 / JCM 13566 / NCIMB 14258 / Re117)</name>
    <name type="common">Arthrobacter arilaitensis</name>
    <dbReference type="NCBI Taxonomy" id="861360"/>
    <lineage>
        <taxon>Bacteria</taxon>
        <taxon>Bacillati</taxon>
        <taxon>Actinomycetota</taxon>
        <taxon>Actinomycetes</taxon>
        <taxon>Micrococcales</taxon>
        <taxon>Micrococcaceae</taxon>
        <taxon>Glutamicibacter</taxon>
    </lineage>
</organism>
<dbReference type="Proteomes" id="UP000006878">
    <property type="component" value="Chromosome"/>
</dbReference>
<reference evidence="3" key="2">
    <citation type="submission" date="2010-07" db="EMBL/GenBank/DDBJ databases">
        <title>Complete genome sequence of Arthrobacter arilaitensis (strain DSM 16368 / CIP 108037 / JCM 13566 / Re117).</title>
        <authorList>
            <person name="Genoscope."/>
        </authorList>
    </citation>
    <scope>NUCLEOTIDE SEQUENCE [LARGE SCALE GENOMIC DNA]</scope>
    <source>
        <strain evidence="3">DSM 16368 / CIP 108037 / IAM 15318 / JCM 13566 / Re117</strain>
    </source>
</reference>
<gene>
    <name evidence="2" type="ordered locus">AARI_16850</name>
</gene>
<sequence>MGPFFSCSALQYGKLESGSKAFGAKIARITTDWYALQSRNKQRISRRIGVVGITAALVVAAGCGLTNRESSYEMPTSAAAETLNLPDATDAGEDVAVSTKLPVYWLENTESGVFLYREYLQDKRHQEPIGDAIWTLLSAEPTKPKRYTHLKPTDEIGVSINQSNVITLDLPAKVFSAHLDQGLSERAIQQLVFTATAAASSTGLLAGDGAPTVRILVDGQPNATVFDDYQLADVYERDPEYIAPIWIIDPQYGSTVDAGSIRIHGRTTQFDVGTFYSLQRKDADGKLSVITAQKQVNPGQIKEDGSFILTTELKAGSYLLTFWGVESESEHQVGKVTSNFKLE</sequence>
<evidence type="ECO:0000313" key="2">
    <source>
        <dbReference type="EMBL" id="CBT75899.1"/>
    </source>
</evidence>
<feature type="domain" description="GerMN" evidence="1">
    <location>
        <begin position="102"/>
        <end position="222"/>
    </location>
</feature>
<dbReference type="InterPro" id="IPR019606">
    <property type="entry name" value="GerMN"/>
</dbReference>
<name>A0ABM9PX85_GLUAR</name>
<dbReference type="Pfam" id="PF10646">
    <property type="entry name" value="Germane"/>
    <property type="match status" value="1"/>
</dbReference>
<keyword evidence="3" id="KW-1185">Reference proteome</keyword>
<evidence type="ECO:0000259" key="1">
    <source>
        <dbReference type="Pfam" id="PF10646"/>
    </source>
</evidence>